<protein>
    <submittedName>
        <fullName evidence="2">HupE/UreJ family protein</fullName>
    </submittedName>
</protein>
<dbReference type="InterPro" id="IPR032809">
    <property type="entry name" value="Put_HupE_UreJ"/>
</dbReference>
<accession>A0ABV6L8U1</accession>
<proteinExistence type="predicted"/>
<feature type="transmembrane region" description="Helical" evidence="1">
    <location>
        <begin position="389"/>
        <end position="407"/>
    </location>
</feature>
<evidence type="ECO:0000313" key="2">
    <source>
        <dbReference type="EMBL" id="MFC0515850.1"/>
    </source>
</evidence>
<feature type="transmembrane region" description="Helical" evidence="1">
    <location>
        <begin position="234"/>
        <end position="254"/>
    </location>
</feature>
<keyword evidence="1" id="KW-0812">Transmembrane</keyword>
<keyword evidence="1" id="KW-0472">Membrane</keyword>
<keyword evidence="3" id="KW-1185">Reference proteome</keyword>
<reference evidence="2 3" key="1">
    <citation type="submission" date="2024-09" db="EMBL/GenBank/DDBJ databases">
        <authorList>
            <person name="Sun Q."/>
            <person name="Mori K."/>
        </authorList>
    </citation>
    <scope>NUCLEOTIDE SEQUENCE [LARGE SCALE GENOMIC DNA]</scope>
    <source>
        <strain evidence="2 3">NCAIM B.02415</strain>
    </source>
</reference>
<gene>
    <name evidence="2" type="ORF">ACFFGT_16630</name>
</gene>
<dbReference type="Proteomes" id="UP001589828">
    <property type="component" value="Unassembled WGS sequence"/>
</dbReference>
<dbReference type="EMBL" id="JBHLTS010000022">
    <property type="protein sequence ID" value="MFC0515850.1"/>
    <property type="molecule type" value="Genomic_DNA"/>
</dbReference>
<evidence type="ECO:0000313" key="3">
    <source>
        <dbReference type="Proteomes" id="UP001589828"/>
    </source>
</evidence>
<feature type="transmembrane region" description="Helical" evidence="1">
    <location>
        <begin position="351"/>
        <end position="369"/>
    </location>
</feature>
<evidence type="ECO:0000256" key="1">
    <source>
        <dbReference type="SAM" id="Phobius"/>
    </source>
</evidence>
<keyword evidence="1" id="KW-1133">Transmembrane helix</keyword>
<feature type="transmembrane region" description="Helical" evidence="1">
    <location>
        <begin position="198"/>
        <end position="214"/>
    </location>
</feature>
<name>A0ABV6L8U1_9SPHI</name>
<feature type="transmembrane region" description="Helical" evidence="1">
    <location>
        <begin position="327"/>
        <end position="344"/>
    </location>
</feature>
<dbReference type="RefSeq" id="WP_377023648.1">
    <property type="nucleotide sequence ID" value="NZ_JBHLTS010000022.1"/>
</dbReference>
<dbReference type="Pfam" id="PF13795">
    <property type="entry name" value="HupE_UreJ_2"/>
    <property type="match status" value="1"/>
</dbReference>
<feature type="transmembrane region" description="Helical" evidence="1">
    <location>
        <begin position="260"/>
        <end position="277"/>
    </location>
</feature>
<comment type="caution">
    <text evidence="2">The sequence shown here is derived from an EMBL/GenBank/DDBJ whole genome shotgun (WGS) entry which is preliminary data.</text>
</comment>
<sequence length="415" mass="46009">MSTISFAHQTPNTLVFLDASPNRVALELQMPLSELELAFGNNISAKPETLIERFGPQLKEYLQAHIHAYLKKNSPWTVEIEALRMDKGKYAENGIDYWELVAYTVIIPQQGESTRKFMLDYDVIMHQVINHAALVSIRSDWETGNLNAPTADAMVISRNTRDNVIYPLEINLQQGSWFKGFKSMFALGMQHIKEGTDHLLFLIVLLLPAALLINGRQWGKFGGTKYSILRLSKIVTSFTIGHSITLLIGALGWLRLPAQPVEIMIAFSILVSSIHAIRPIFPGKEMYVAAGFGLIHGLAFASVLANLKLSAGTMALSILGFNLGIEVMQLFVVLITIPWLILLSQTRAYKYVRVGGAVISGIVAIAWILERATQTPNFISVFVNKAAIQAHWAILILAALALITTLLKRRVAHSL</sequence>
<feature type="transmembrane region" description="Helical" evidence="1">
    <location>
        <begin position="286"/>
        <end position="307"/>
    </location>
</feature>
<organism evidence="2 3">
    <name type="scientific">Mucilaginibacter angelicae</name>
    <dbReference type="NCBI Taxonomy" id="869718"/>
    <lineage>
        <taxon>Bacteria</taxon>
        <taxon>Pseudomonadati</taxon>
        <taxon>Bacteroidota</taxon>
        <taxon>Sphingobacteriia</taxon>
        <taxon>Sphingobacteriales</taxon>
        <taxon>Sphingobacteriaceae</taxon>
        <taxon>Mucilaginibacter</taxon>
    </lineage>
</organism>